<dbReference type="EMBL" id="KQ414588">
    <property type="protein sequence ID" value="KOC70492.1"/>
    <property type="molecule type" value="Genomic_DNA"/>
</dbReference>
<gene>
    <name evidence="1" type="ORF">WH47_00637</name>
</gene>
<dbReference type="Proteomes" id="UP000053825">
    <property type="component" value="Unassembled WGS sequence"/>
</dbReference>
<name>A0A0L7RHM6_9HYME</name>
<accession>A0A0L7RHM6</accession>
<organism evidence="1 2">
    <name type="scientific">Habropoda laboriosa</name>
    <dbReference type="NCBI Taxonomy" id="597456"/>
    <lineage>
        <taxon>Eukaryota</taxon>
        <taxon>Metazoa</taxon>
        <taxon>Ecdysozoa</taxon>
        <taxon>Arthropoda</taxon>
        <taxon>Hexapoda</taxon>
        <taxon>Insecta</taxon>
        <taxon>Pterygota</taxon>
        <taxon>Neoptera</taxon>
        <taxon>Endopterygota</taxon>
        <taxon>Hymenoptera</taxon>
        <taxon>Apocrita</taxon>
        <taxon>Aculeata</taxon>
        <taxon>Apoidea</taxon>
        <taxon>Anthophila</taxon>
        <taxon>Apidae</taxon>
        <taxon>Habropoda</taxon>
    </lineage>
</organism>
<protein>
    <submittedName>
        <fullName evidence="1">Uncharacterized protein</fullName>
    </submittedName>
</protein>
<sequence length="140" mass="15090">MASHRFIETGKPILSLHLRSPFAYVPILPSIRISASSGQPLQAPPLTHRLQPSSNPFVLDPILTCSASPTEPIRALATGYYYYYNPVPGSGVKSPDVQTGGKGLQSPDFKCLPPNQRGALFGDFLESFHGISPSTTAAFY</sequence>
<evidence type="ECO:0000313" key="2">
    <source>
        <dbReference type="Proteomes" id="UP000053825"/>
    </source>
</evidence>
<proteinExistence type="predicted"/>
<reference evidence="1 2" key="1">
    <citation type="submission" date="2015-07" db="EMBL/GenBank/DDBJ databases">
        <title>The genome of Habropoda laboriosa.</title>
        <authorList>
            <person name="Pan H."/>
            <person name="Kapheim K."/>
        </authorList>
    </citation>
    <scope>NUCLEOTIDE SEQUENCE [LARGE SCALE GENOMIC DNA]</scope>
    <source>
        <strain evidence="1">0110345459</strain>
    </source>
</reference>
<dbReference type="AlphaFoldDB" id="A0A0L7RHM6"/>
<evidence type="ECO:0000313" key="1">
    <source>
        <dbReference type="EMBL" id="KOC70492.1"/>
    </source>
</evidence>
<keyword evidence="2" id="KW-1185">Reference proteome</keyword>